<protein>
    <submittedName>
        <fullName evidence="5">TetR family transcriptional regulator</fullName>
    </submittedName>
</protein>
<dbReference type="GO" id="GO:0000976">
    <property type="term" value="F:transcription cis-regulatory region binding"/>
    <property type="evidence" value="ECO:0007669"/>
    <property type="project" value="TreeGrafter"/>
</dbReference>
<dbReference type="STRING" id="433924.NS331_14920"/>
<feature type="compositionally biased region" description="Pro residues" evidence="3">
    <location>
        <begin position="14"/>
        <end position="25"/>
    </location>
</feature>
<sequence>MPPHLSDPDLPADGTPPPQEMPAPDGPLSRARPGRERILAAIRAAAITEFSLHGLKGTSTQAIAQRAGLTKPQLHYYIAGKEELYSELLMQVLHEWKVVFSFDEHANDPARVLAAYVRQKLDHAFDKPEMSRIFTREVLDGGRNLERFWPMSRQWTQKKIDIIDGWIARGLMRPLDGRLLLQHIWAMTQYHADYALQVRSMGGLADDAHIDREPIARELIGFVLAGCGMAVPADA</sequence>
<keyword evidence="6" id="KW-1185">Reference proteome</keyword>
<name>A0A370F8Y0_9BURK</name>
<gene>
    <name evidence="5" type="ORF">DFR41_114107</name>
</gene>
<evidence type="ECO:0000259" key="4">
    <source>
        <dbReference type="PROSITE" id="PS50977"/>
    </source>
</evidence>
<organism evidence="5 6">
    <name type="scientific">Pseudacidovorax intermedius</name>
    <dbReference type="NCBI Taxonomy" id="433924"/>
    <lineage>
        <taxon>Bacteria</taxon>
        <taxon>Pseudomonadati</taxon>
        <taxon>Pseudomonadota</taxon>
        <taxon>Betaproteobacteria</taxon>
        <taxon>Burkholderiales</taxon>
        <taxon>Comamonadaceae</taxon>
        <taxon>Pseudacidovorax</taxon>
    </lineage>
</organism>
<feature type="region of interest" description="Disordered" evidence="3">
    <location>
        <begin position="1"/>
        <end position="31"/>
    </location>
</feature>
<dbReference type="InterPro" id="IPR001647">
    <property type="entry name" value="HTH_TetR"/>
</dbReference>
<dbReference type="InterPro" id="IPR036271">
    <property type="entry name" value="Tet_transcr_reg_TetR-rel_C_sf"/>
</dbReference>
<dbReference type="Gene3D" id="1.10.10.60">
    <property type="entry name" value="Homeodomain-like"/>
    <property type="match status" value="1"/>
</dbReference>
<evidence type="ECO:0000256" key="1">
    <source>
        <dbReference type="ARBA" id="ARBA00023125"/>
    </source>
</evidence>
<reference evidence="5 6" key="1">
    <citation type="submission" date="2018-07" db="EMBL/GenBank/DDBJ databases">
        <title>Genomic Encyclopedia of Type Strains, Phase IV (KMG-IV): sequencing the most valuable type-strain genomes for metagenomic binning, comparative biology and taxonomic classification.</title>
        <authorList>
            <person name="Goeker M."/>
        </authorList>
    </citation>
    <scope>NUCLEOTIDE SEQUENCE [LARGE SCALE GENOMIC DNA]</scope>
    <source>
        <strain evidence="5 6">DSM 21352</strain>
    </source>
</reference>
<dbReference type="InterPro" id="IPR009057">
    <property type="entry name" value="Homeodomain-like_sf"/>
</dbReference>
<dbReference type="SUPFAM" id="SSF46689">
    <property type="entry name" value="Homeodomain-like"/>
    <property type="match status" value="1"/>
</dbReference>
<evidence type="ECO:0000256" key="2">
    <source>
        <dbReference type="PROSITE-ProRule" id="PRU00335"/>
    </source>
</evidence>
<dbReference type="Pfam" id="PF00440">
    <property type="entry name" value="TetR_N"/>
    <property type="match status" value="1"/>
</dbReference>
<dbReference type="GO" id="GO:0003700">
    <property type="term" value="F:DNA-binding transcription factor activity"/>
    <property type="evidence" value="ECO:0007669"/>
    <property type="project" value="TreeGrafter"/>
</dbReference>
<dbReference type="Pfam" id="PF08362">
    <property type="entry name" value="TetR_C_3"/>
    <property type="match status" value="1"/>
</dbReference>
<dbReference type="PANTHER" id="PTHR30055">
    <property type="entry name" value="HTH-TYPE TRANSCRIPTIONAL REGULATOR RUTR"/>
    <property type="match status" value="1"/>
</dbReference>
<dbReference type="InterPro" id="IPR050109">
    <property type="entry name" value="HTH-type_TetR-like_transc_reg"/>
</dbReference>
<dbReference type="Gene3D" id="1.10.357.10">
    <property type="entry name" value="Tetracycline Repressor, domain 2"/>
    <property type="match status" value="1"/>
</dbReference>
<feature type="DNA-binding region" description="H-T-H motif" evidence="2">
    <location>
        <begin position="59"/>
        <end position="78"/>
    </location>
</feature>
<accession>A0A370F8Y0</accession>
<dbReference type="SUPFAM" id="SSF48498">
    <property type="entry name" value="Tetracyclin repressor-like, C-terminal domain"/>
    <property type="match status" value="1"/>
</dbReference>
<dbReference type="Proteomes" id="UP000255265">
    <property type="component" value="Unassembled WGS sequence"/>
</dbReference>
<proteinExistence type="predicted"/>
<evidence type="ECO:0000256" key="3">
    <source>
        <dbReference type="SAM" id="MobiDB-lite"/>
    </source>
</evidence>
<comment type="caution">
    <text evidence="5">The sequence shown here is derived from an EMBL/GenBank/DDBJ whole genome shotgun (WGS) entry which is preliminary data.</text>
</comment>
<feature type="domain" description="HTH tetR-type" evidence="4">
    <location>
        <begin position="36"/>
        <end position="96"/>
    </location>
</feature>
<dbReference type="AlphaFoldDB" id="A0A370F8Y0"/>
<dbReference type="PROSITE" id="PS50977">
    <property type="entry name" value="HTH_TETR_2"/>
    <property type="match status" value="1"/>
</dbReference>
<evidence type="ECO:0000313" key="5">
    <source>
        <dbReference type="EMBL" id="RDI18659.1"/>
    </source>
</evidence>
<keyword evidence="1 2" id="KW-0238">DNA-binding</keyword>
<dbReference type="PANTHER" id="PTHR30055:SF196">
    <property type="entry name" value="HTH-TYPE TRANSCRIPTIONAL REGULATOR RUTR"/>
    <property type="match status" value="1"/>
</dbReference>
<dbReference type="InterPro" id="IPR013573">
    <property type="entry name" value="Tscrpt_reg_YcdC_C"/>
</dbReference>
<dbReference type="GO" id="GO:0045892">
    <property type="term" value="P:negative regulation of DNA-templated transcription"/>
    <property type="evidence" value="ECO:0007669"/>
    <property type="project" value="InterPro"/>
</dbReference>
<evidence type="ECO:0000313" key="6">
    <source>
        <dbReference type="Proteomes" id="UP000255265"/>
    </source>
</evidence>
<dbReference type="EMBL" id="QQAV01000014">
    <property type="protein sequence ID" value="RDI18659.1"/>
    <property type="molecule type" value="Genomic_DNA"/>
</dbReference>